<evidence type="ECO:0000313" key="4">
    <source>
        <dbReference type="Proteomes" id="UP001597214"/>
    </source>
</evidence>
<dbReference type="RefSeq" id="WP_377927425.1">
    <property type="nucleotide sequence ID" value="NZ_JBHUEM010000005.1"/>
</dbReference>
<sequence>MKNAKKFLSLLAVLAVAVLVMNFAPVDAAAKVDISDALSKSGISSGNSLETAGLFKDLNTIVGIIIAIGGFWIIGCLVWGGMTLAGAGGNPQKRTEGFIKLSMVLVGAYIIVKAYDIAGYITNIG</sequence>
<dbReference type="Proteomes" id="UP001597214">
    <property type="component" value="Unassembled WGS sequence"/>
</dbReference>
<name>A0ABW4LM66_9BACI</name>
<feature type="transmembrane region" description="Helical" evidence="1">
    <location>
        <begin position="97"/>
        <end position="115"/>
    </location>
</feature>
<keyword evidence="1" id="KW-1133">Transmembrane helix</keyword>
<reference evidence="4" key="1">
    <citation type="journal article" date="2019" name="Int. J. Syst. Evol. Microbiol.">
        <title>The Global Catalogue of Microorganisms (GCM) 10K type strain sequencing project: providing services to taxonomists for standard genome sequencing and annotation.</title>
        <authorList>
            <consortium name="The Broad Institute Genomics Platform"/>
            <consortium name="The Broad Institute Genome Sequencing Center for Infectious Disease"/>
            <person name="Wu L."/>
            <person name="Ma J."/>
        </authorList>
    </citation>
    <scope>NUCLEOTIDE SEQUENCE [LARGE SCALE GENOMIC DNA]</scope>
    <source>
        <strain evidence="4">CCUG 49339</strain>
    </source>
</reference>
<accession>A0ABW4LM66</accession>
<evidence type="ECO:0000256" key="1">
    <source>
        <dbReference type="SAM" id="Phobius"/>
    </source>
</evidence>
<gene>
    <name evidence="3" type="ORF">ACFSCX_06820</name>
</gene>
<dbReference type="EMBL" id="JBHUEM010000005">
    <property type="protein sequence ID" value="MFD1736277.1"/>
    <property type="molecule type" value="Genomic_DNA"/>
</dbReference>
<protein>
    <recommendedName>
        <fullName evidence="5">TrbC/VirB2 family protein</fullName>
    </recommendedName>
</protein>
<feature type="signal peptide" evidence="2">
    <location>
        <begin position="1"/>
        <end position="28"/>
    </location>
</feature>
<organism evidence="3 4">
    <name type="scientific">Bacillus salitolerans</name>
    <dbReference type="NCBI Taxonomy" id="1437434"/>
    <lineage>
        <taxon>Bacteria</taxon>
        <taxon>Bacillati</taxon>
        <taxon>Bacillota</taxon>
        <taxon>Bacilli</taxon>
        <taxon>Bacillales</taxon>
        <taxon>Bacillaceae</taxon>
        <taxon>Bacillus</taxon>
    </lineage>
</organism>
<comment type="caution">
    <text evidence="3">The sequence shown here is derived from an EMBL/GenBank/DDBJ whole genome shotgun (WGS) entry which is preliminary data.</text>
</comment>
<evidence type="ECO:0000256" key="2">
    <source>
        <dbReference type="SAM" id="SignalP"/>
    </source>
</evidence>
<feature type="transmembrane region" description="Helical" evidence="1">
    <location>
        <begin position="61"/>
        <end position="85"/>
    </location>
</feature>
<evidence type="ECO:0008006" key="5">
    <source>
        <dbReference type="Google" id="ProtNLM"/>
    </source>
</evidence>
<keyword evidence="1" id="KW-0812">Transmembrane</keyword>
<dbReference type="Pfam" id="PF18895">
    <property type="entry name" value="T4SS_pilin"/>
    <property type="match status" value="1"/>
</dbReference>
<keyword evidence="2" id="KW-0732">Signal</keyword>
<feature type="chain" id="PRO_5045968925" description="TrbC/VirB2 family protein" evidence="2">
    <location>
        <begin position="29"/>
        <end position="125"/>
    </location>
</feature>
<proteinExistence type="predicted"/>
<evidence type="ECO:0000313" key="3">
    <source>
        <dbReference type="EMBL" id="MFD1736277.1"/>
    </source>
</evidence>
<keyword evidence="4" id="KW-1185">Reference proteome</keyword>
<dbReference type="InterPro" id="IPR043993">
    <property type="entry name" value="T4SS_pilin"/>
</dbReference>
<keyword evidence="1" id="KW-0472">Membrane</keyword>